<dbReference type="Gene3D" id="1.50.10.10">
    <property type="match status" value="1"/>
</dbReference>
<keyword evidence="2" id="KW-0808">Transferase</keyword>
<evidence type="ECO:0000259" key="6">
    <source>
        <dbReference type="Pfam" id="PF21958"/>
    </source>
</evidence>
<protein>
    <submittedName>
        <fullName evidence="7">Cellobiose phosphorylase</fullName>
    </submittedName>
</protein>
<evidence type="ECO:0000313" key="8">
    <source>
        <dbReference type="Proteomes" id="UP000269374"/>
    </source>
</evidence>
<dbReference type="InterPro" id="IPR008928">
    <property type="entry name" value="6-hairpin_glycosidase_sf"/>
</dbReference>
<dbReference type="SUPFAM" id="SSF48208">
    <property type="entry name" value="Six-hairpin glycosidases"/>
    <property type="match status" value="1"/>
</dbReference>
<dbReference type="InterPro" id="IPR033432">
    <property type="entry name" value="GH94_catalytic"/>
</dbReference>
<dbReference type="Pfam" id="PF21250">
    <property type="entry name" value="SOGP_2nd"/>
    <property type="match status" value="1"/>
</dbReference>
<dbReference type="InterPro" id="IPR048773">
    <property type="entry name" value="SOGP_C"/>
</dbReference>
<dbReference type="AlphaFoldDB" id="A0A387B9X6"/>
<gene>
    <name evidence="7" type="ORF">D7I46_05780</name>
</gene>
<dbReference type="PANTHER" id="PTHR37469">
    <property type="entry name" value="CELLOBIONIC ACID PHOSPHORYLASE-RELATED"/>
    <property type="match status" value="1"/>
</dbReference>
<evidence type="ECO:0000313" key="7">
    <source>
        <dbReference type="EMBL" id="AYG00645.1"/>
    </source>
</evidence>
<dbReference type="Pfam" id="PF21958">
    <property type="entry name" value="SOGP_N"/>
    <property type="match status" value="1"/>
</dbReference>
<name>A0A387B9X6_9LACT</name>
<evidence type="ECO:0000259" key="5">
    <source>
        <dbReference type="Pfam" id="PF21270"/>
    </source>
</evidence>
<evidence type="ECO:0000259" key="3">
    <source>
        <dbReference type="Pfam" id="PF17167"/>
    </source>
</evidence>
<dbReference type="Pfam" id="PF21270">
    <property type="entry name" value="SOGP_4th"/>
    <property type="match status" value="1"/>
</dbReference>
<dbReference type="KEGG" id="lact:D7I46_05780"/>
<keyword evidence="1" id="KW-0328">Glycosyltransferase</keyword>
<reference evidence="7 8" key="1">
    <citation type="submission" date="2018-09" db="EMBL/GenBank/DDBJ databases">
        <title>Genome sequencing of strain 1JSPR-7.</title>
        <authorList>
            <person name="Heo J."/>
            <person name="Kim S.-J."/>
            <person name="Kwon S.-W."/>
        </authorList>
    </citation>
    <scope>NUCLEOTIDE SEQUENCE [LARGE SCALE GENOMIC DNA]</scope>
    <source>
        <strain evidence="7 8">1JSPR-7</strain>
    </source>
</reference>
<evidence type="ECO:0000256" key="1">
    <source>
        <dbReference type="ARBA" id="ARBA00022676"/>
    </source>
</evidence>
<dbReference type="RefSeq" id="WP_120772033.1">
    <property type="nucleotide sequence ID" value="NZ_CP032627.1"/>
</dbReference>
<dbReference type="GO" id="GO:0016757">
    <property type="term" value="F:glycosyltransferase activity"/>
    <property type="evidence" value="ECO:0007669"/>
    <property type="project" value="UniProtKB-KW"/>
</dbReference>
<dbReference type="InterPro" id="IPR053831">
    <property type="entry name" value="SOGP_N"/>
</dbReference>
<accession>A0A387B9X6</accession>
<feature type="domain" description="Glycosyl hydrolase 94 catalytic" evidence="3">
    <location>
        <begin position="576"/>
        <end position="954"/>
    </location>
</feature>
<dbReference type="EMBL" id="CP032627">
    <property type="protein sequence ID" value="AYG00645.1"/>
    <property type="molecule type" value="Genomic_DNA"/>
</dbReference>
<dbReference type="Proteomes" id="UP000269374">
    <property type="component" value="Chromosome"/>
</dbReference>
<evidence type="ECO:0000259" key="4">
    <source>
        <dbReference type="Pfam" id="PF21250"/>
    </source>
</evidence>
<dbReference type="GO" id="GO:0005975">
    <property type="term" value="P:carbohydrate metabolic process"/>
    <property type="evidence" value="ECO:0007669"/>
    <property type="project" value="InterPro"/>
</dbReference>
<dbReference type="OrthoDB" id="9769991at2"/>
<feature type="domain" description="SOGP N-terminal" evidence="6">
    <location>
        <begin position="23"/>
        <end position="244"/>
    </location>
</feature>
<dbReference type="PANTHER" id="PTHR37469:SF2">
    <property type="entry name" value="CELLOBIONIC ACID PHOSPHORYLASE"/>
    <property type="match status" value="1"/>
</dbReference>
<dbReference type="InterPro" id="IPR052047">
    <property type="entry name" value="GH94_Enzymes"/>
</dbReference>
<evidence type="ECO:0000256" key="2">
    <source>
        <dbReference type="ARBA" id="ARBA00022679"/>
    </source>
</evidence>
<dbReference type="Pfam" id="PF17167">
    <property type="entry name" value="Glyco_hydro_94"/>
    <property type="match status" value="1"/>
</dbReference>
<dbReference type="InterPro" id="IPR048771">
    <property type="entry name" value="SOGP_2nd"/>
</dbReference>
<proteinExistence type="predicted"/>
<feature type="domain" description="Glycoside phosphorylase C-terminal" evidence="5">
    <location>
        <begin position="1016"/>
        <end position="1089"/>
    </location>
</feature>
<keyword evidence="8" id="KW-1185">Reference proteome</keyword>
<dbReference type="InterPro" id="IPR012341">
    <property type="entry name" value="6hp_glycosidase-like_sf"/>
</dbReference>
<sequence>MGKKIGVNRTVLKTISNGDLEISFVATGDIHTIKHKNIFLNQLIGQEIDGSITNIYLRIFEINEIKSYPLLGKNSDSRFWIGKSQAKWTGRIADISYEVKLSLTETSWFWEVRLDGVSKKVDVVYVNDIGLADGNALRSNEAYNAQYINHQVFEEGGYKLFSRQNQVQSTGFPTLETGAFGDLSVTGYLTDGFQFFGKSFKQTRKPEALEKIEFDNEVYQYEMSLIALKTEAILLNGQKSVTFYELYQADSKTLKNAPTHDFPHLSNEDLIEVSLTKPKVKMDQQLNGRLLSNEELRQQYPNAKFEEVANGQILSGFTQQNTHFVSLAKELIVEREHGEIFLSGNSKSIKNRGIATSSFIYGLFNAQLVIGNTNMNKLLSNQRDHLNLHQVSGQRIFVKVGNDYQMLGIPSTFEMGYNFAEWTYVLPDDTLIVRNFAANQENSIQLEIESQSGKIYEFLFLNQVIMDEMEYKSELQVNVVDSMTYEFTAGEDSASQIGNPALRYQMVFSQPVGLLESEHLFDGTTFIEDGLVIFKVKANQLKVKMTGSLDGNIEHFDFLDFVQEKQKYKVYIENQLLNQFRFTSKHKTFEKLNTILPWYTHDMLIHYLSPHGLEQYGGAAWGTRDVSQGPLEFFLATQQPEVAREILLELFSHQFEDDGTWPQWFMFDEYQPIFSDESHGDVIVWPFFAVAEYLEQTGDFSLLREQVPFVSRSTQTFTEQTFSFDEHLQKELQYIKNHFLKGTYLSAYGNGDWDDTLQPANSELKEHMTSSWTDALTYQALQKFAQAIREIRPDESKNLIELAKAIKADFEKYLIPEGTISGFALQNRDGSFEAMIHPKDKKTNIQYRLLPMNRSIIAEVADNEQMEHNLELIEQHLIFNDGVRLMNHSPAYHGGISTHFKRAEQAANFGREIGLLYVHAQIRYVEAMAKVGRAKEAWKALEQTIPVGLQEVVNNAEPRQANVYFSSSDGDFKTRYAAQENFDKLKSGNIGVKGGWRLYSSGPGIFTNQVIAHLAGIEMTASGLKVDPVFPEDMDEVCFDFNINGKNLHFNLSKGETYAAIIDNQLIDSENVYNPYRKSGILIKNSELLVLRDNSSIYITV</sequence>
<organism evidence="7 8">
    <name type="scientific">Lactococcus allomyrinae</name>
    <dbReference type="NCBI Taxonomy" id="2419773"/>
    <lineage>
        <taxon>Bacteria</taxon>
        <taxon>Bacillati</taxon>
        <taxon>Bacillota</taxon>
        <taxon>Bacilli</taxon>
        <taxon>Lactobacillales</taxon>
        <taxon>Streptococcaceae</taxon>
        <taxon>Lactococcus</taxon>
    </lineage>
</organism>
<feature type="domain" description="Glycoside phosphorylase super sandwich" evidence="4">
    <location>
        <begin position="300"/>
        <end position="539"/>
    </location>
</feature>